<name>A0A2S6HB26_9GAMM</name>
<protein>
    <submittedName>
        <fullName evidence="2">Uncharacterized protein</fullName>
    </submittedName>
</protein>
<keyword evidence="1" id="KW-0732">Signal</keyword>
<organism evidence="2 3">
    <name type="scientific">Methylobacter tundripaludum</name>
    <dbReference type="NCBI Taxonomy" id="173365"/>
    <lineage>
        <taxon>Bacteria</taxon>
        <taxon>Pseudomonadati</taxon>
        <taxon>Pseudomonadota</taxon>
        <taxon>Gammaproteobacteria</taxon>
        <taxon>Methylococcales</taxon>
        <taxon>Methylococcaceae</taxon>
        <taxon>Methylobacter</taxon>
    </lineage>
</organism>
<evidence type="ECO:0000313" key="3">
    <source>
        <dbReference type="Proteomes" id="UP000240010"/>
    </source>
</evidence>
<dbReference type="AlphaFoldDB" id="A0A2S6HB26"/>
<comment type="caution">
    <text evidence="2">The sequence shown here is derived from an EMBL/GenBank/DDBJ whole genome shotgun (WGS) entry which is preliminary data.</text>
</comment>
<evidence type="ECO:0000313" key="2">
    <source>
        <dbReference type="EMBL" id="PPK74593.1"/>
    </source>
</evidence>
<accession>A0A2S6HB26</accession>
<feature type="signal peptide" evidence="1">
    <location>
        <begin position="1"/>
        <end position="24"/>
    </location>
</feature>
<dbReference type="InterPro" id="IPR015943">
    <property type="entry name" value="WD40/YVTN_repeat-like_dom_sf"/>
</dbReference>
<sequence length="666" mass="72641">MKFATAGYLSAVFFFLLAPPASQAVSINERAGNHFRTASNNQEFILNKSNVNNAQFGLLNTFNFDAKVETQPLVLEKGINGNDLVIVTTMKNKVIGINAKTNNKVYEKELGPPINTITRKDGKETQDMDMWGHTPDWGISATPIIDPSTNTLFVAAWVQKNKDDDRYRDYKVFILDAKTGDKKAEPVRIFGKSQEGNDCWFNDANAVDGQGKQYTYPKLRAGLALTGNKGLVLAFAANGEHPNNDKRDNPHGFVIAYDTRALLNQQGFSRDPAIFCTTAFNSWGGGIWQAGGAPVTEGDMIYVATSNGTSNNGGDDLTESMIKLRYLPSLSGKRPELQKTDWYKAFLDERTSGAVCLWQDNSSEVSCGRAVPPPRGPDGEFRLRAGTDWDFGSSGPLLIPGSDVLLQGTKDGIIYALDKTDLGHNDRFNKLMFRPPLIASYFSGDKDGETQQSWLRANELNRSIPCVVDDDWFTPCKIEGGPENGRTHHIHALALTQKDAGGGIVYVWGENASLKAYDFSTTRDRRPVFRAEGEELASARIGAPGGMPGGLLMVSGKPSKLQGTPDTAIDFDTALVWAVYAKCGDANKGFAEGELIAYDATSILPGSRKMKRLFSTGNVGGCHGGLGMMSRMIPPVVANGKVYVMIYRVEGYDKVIGSQLKVFGLK</sequence>
<dbReference type="InterPro" id="IPR011047">
    <property type="entry name" value="Quinoprotein_ADH-like_sf"/>
</dbReference>
<evidence type="ECO:0000256" key="1">
    <source>
        <dbReference type="SAM" id="SignalP"/>
    </source>
</evidence>
<dbReference type="SUPFAM" id="SSF50998">
    <property type="entry name" value="Quinoprotein alcohol dehydrogenase-like"/>
    <property type="match status" value="1"/>
</dbReference>
<dbReference type="EMBL" id="PTIZ01000008">
    <property type="protein sequence ID" value="PPK74593.1"/>
    <property type="molecule type" value="Genomic_DNA"/>
</dbReference>
<dbReference type="Gene3D" id="2.130.10.10">
    <property type="entry name" value="YVTN repeat-like/Quinoprotein amine dehydrogenase"/>
    <property type="match status" value="1"/>
</dbReference>
<reference evidence="2 3" key="1">
    <citation type="submission" date="2018-02" db="EMBL/GenBank/DDBJ databases">
        <title>Subsurface microbial communities from deep shales in Ohio and West Virginia, USA.</title>
        <authorList>
            <person name="Wrighton K."/>
        </authorList>
    </citation>
    <scope>NUCLEOTIDE SEQUENCE [LARGE SCALE GENOMIC DNA]</scope>
    <source>
        <strain evidence="2 3">OWC-DMM</strain>
    </source>
</reference>
<dbReference type="RefSeq" id="WP_104429642.1">
    <property type="nucleotide sequence ID" value="NZ_PTIZ01000008.1"/>
</dbReference>
<proteinExistence type="predicted"/>
<feature type="chain" id="PRO_5015428874" evidence="1">
    <location>
        <begin position="25"/>
        <end position="666"/>
    </location>
</feature>
<gene>
    <name evidence="2" type="ORF">B0F87_10867</name>
</gene>
<dbReference type="Proteomes" id="UP000240010">
    <property type="component" value="Unassembled WGS sequence"/>
</dbReference>